<dbReference type="Pfam" id="PF09234">
    <property type="entry name" value="DUF1963"/>
    <property type="match status" value="1"/>
</dbReference>
<evidence type="ECO:0008006" key="3">
    <source>
        <dbReference type="Google" id="ProtNLM"/>
    </source>
</evidence>
<reference evidence="1" key="2">
    <citation type="submission" date="2020-09" db="EMBL/GenBank/DDBJ databases">
        <authorList>
            <person name="Sun Q."/>
            <person name="Ohkuma M."/>
        </authorList>
    </citation>
    <scope>NUCLEOTIDE SEQUENCE</scope>
    <source>
        <strain evidence="1">JCM 3313</strain>
    </source>
</reference>
<evidence type="ECO:0000313" key="1">
    <source>
        <dbReference type="EMBL" id="GGP44842.1"/>
    </source>
</evidence>
<dbReference type="AlphaFoldDB" id="A0A918AKJ0"/>
<dbReference type="SUPFAM" id="SSF103032">
    <property type="entry name" value="Hypothetical protein YwqG"/>
    <property type="match status" value="1"/>
</dbReference>
<organism evidence="1 2">
    <name type="scientific">Saccharothrix coeruleofusca</name>
    <dbReference type="NCBI Taxonomy" id="33919"/>
    <lineage>
        <taxon>Bacteria</taxon>
        <taxon>Bacillati</taxon>
        <taxon>Actinomycetota</taxon>
        <taxon>Actinomycetes</taxon>
        <taxon>Pseudonocardiales</taxon>
        <taxon>Pseudonocardiaceae</taxon>
        <taxon>Saccharothrix</taxon>
    </lineage>
</organism>
<keyword evidence="2" id="KW-1185">Reference proteome</keyword>
<dbReference type="Gene3D" id="2.30.320.10">
    <property type="entry name" value="YwqG-like"/>
    <property type="match status" value="1"/>
</dbReference>
<protein>
    <recommendedName>
        <fullName evidence="3">DUF1963 domain-containing protein</fullName>
    </recommendedName>
</protein>
<sequence>MDRYERFRRAAIDRGIPDDEVDKFADQLRFAIWLGTCDADEEVVGQDGGLPRLPVGMGWPGSEIGSPLPFIASVDCAALPRAEGLPLPVDGSLLFFLHHEEDHEGAAFTGQSGFAQVLYVPAGTETVVASPPPDHDSANFFCEDIPFLLPEHRLTAWVEAVLPDWLDDEEEAEFASDAAKQLLDELKHLDQLCALVDELWPPRKGSWFHIGGYCAEIGGADPPWTLMAHANLKKRFEAEPDLPRAERIRLRQEEERRLIREWVPLAQFPTESDVYYGCFLISSDDLAAKRFERTRSFTMFTE</sequence>
<comment type="caution">
    <text evidence="1">The sequence shown here is derived from an EMBL/GenBank/DDBJ whole genome shotgun (WGS) entry which is preliminary data.</text>
</comment>
<dbReference type="EMBL" id="BMRG01000002">
    <property type="protein sequence ID" value="GGP44842.1"/>
    <property type="molecule type" value="Genomic_DNA"/>
</dbReference>
<dbReference type="InterPro" id="IPR015315">
    <property type="entry name" value="DUF1963"/>
</dbReference>
<accession>A0A918AKJ0</accession>
<name>A0A918AKJ0_9PSEU</name>
<gene>
    <name evidence="1" type="ORF">GCM10010185_15740</name>
</gene>
<dbReference type="Proteomes" id="UP000639606">
    <property type="component" value="Unassembled WGS sequence"/>
</dbReference>
<dbReference type="InterPro" id="IPR035948">
    <property type="entry name" value="YwqG-like_sf"/>
</dbReference>
<evidence type="ECO:0000313" key="2">
    <source>
        <dbReference type="Proteomes" id="UP000639606"/>
    </source>
</evidence>
<proteinExistence type="predicted"/>
<reference evidence="1" key="1">
    <citation type="journal article" date="2014" name="Int. J. Syst. Evol. Microbiol.">
        <title>Complete genome sequence of Corynebacterium casei LMG S-19264T (=DSM 44701T), isolated from a smear-ripened cheese.</title>
        <authorList>
            <consortium name="US DOE Joint Genome Institute (JGI-PGF)"/>
            <person name="Walter F."/>
            <person name="Albersmeier A."/>
            <person name="Kalinowski J."/>
            <person name="Ruckert C."/>
        </authorList>
    </citation>
    <scope>NUCLEOTIDE SEQUENCE</scope>
    <source>
        <strain evidence="1">JCM 3313</strain>
    </source>
</reference>